<dbReference type="InterPro" id="IPR008972">
    <property type="entry name" value="Cupredoxin"/>
</dbReference>
<evidence type="ECO:0000259" key="7">
    <source>
        <dbReference type="Pfam" id="PF07732"/>
    </source>
</evidence>
<dbReference type="PANTHER" id="PTHR11709:SF511">
    <property type="entry name" value="LACCASE"/>
    <property type="match status" value="1"/>
</dbReference>
<gene>
    <name evidence="8" type="ORF">Ocin01_06663</name>
</gene>
<dbReference type="EMBL" id="LJIJ01000238">
    <property type="protein sequence ID" value="ODN00019.1"/>
    <property type="molecule type" value="Genomic_DNA"/>
</dbReference>
<keyword evidence="2" id="KW-0479">Metal-binding</keyword>
<feature type="signal peptide" evidence="4">
    <location>
        <begin position="1"/>
        <end position="25"/>
    </location>
</feature>
<dbReference type="Pfam" id="PF07731">
    <property type="entry name" value="Cu-oxidase_2"/>
    <property type="match status" value="1"/>
</dbReference>
<feature type="domain" description="Plastocyanin-like" evidence="7">
    <location>
        <begin position="34"/>
        <end position="150"/>
    </location>
</feature>
<dbReference type="CDD" id="cd04206">
    <property type="entry name" value="CuRO_1_LCC_like"/>
    <property type="match status" value="1"/>
</dbReference>
<dbReference type="AlphaFoldDB" id="A0A1D2N429"/>
<dbReference type="Pfam" id="PF07732">
    <property type="entry name" value="Cu-oxidase_3"/>
    <property type="match status" value="1"/>
</dbReference>
<dbReference type="GO" id="GO:0016491">
    <property type="term" value="F:oxidoreductase activity"/>
    <property type="evidence" value="ECO:0007669"/>
    <property type="project" value="UniProtKB-KW"/>
</dbReference>
<feature type="chain" id="PRO_5008904997" evidence="4">
    <location>
        <begin position="26"/>
        <end position="617"/>
    </location>
</feature>
<evidence type="ECO:0000256" key="2">
    <source>
        <dbReference type="ARBA" id="ARBA00022723"/>
    </source>
</evidence>
<name>A0A1D2N429_ORCCI</name>
<evidence type="ECO:0000313" key="9">
    <source>
        <dbReference type="Proteomes" id="UP000094527"/>
    </source>
</evidence>
<dbReference type="PROSITE" id="PS00079">
    <property type="entry name" value="MULTICOPPER_OXIDASE1"/>
    <property type="match status" value="2"/>
</dbReference>
<dbReference type="InterPro" id="IPR011706">
    <property type="entry name" value="Cu-oxidase_C"/>
</dbReference>
<dbReference type="PANTHER" id="PTHR11709">
    <property type="entry name" value="MULTI-COPPER OXIDASE"/>
    <property type="match status" value="1"/>
</dbReference>
<reference evidence="8 9" key="1">
    <citation type="journal article" date="2016" name="Genome Biol. Evol.">
        <title>Gene Family Evolution Reflects Adaptation to Soil Environmental Stressors in the Genome of the Collembolan Orchesella cincta.</title>
        <authorList>
            <person name="Faddeeva-Vakhrusheva A."/>
            <person name="Derks M.F."/>
            <person name="Anvar S.Y."/>
            <person name="Agamennone V."/>
            <person name="Suring W."/>
            <person name="Smit S."/>
            <person name="van Straalen N.M."/>
            <person name="Roelofs D."/>
        </authorList>
    </citation>
    <scope>NUCLEOTIDE SEQUENCE [LARGE SCALE GENOMIC DNA]</scope>
    <source>
        <tissue evidence="8">Mixed pool</tissue>
    </source>
</reference>
<dbReference type="InterPro" id="IPR011707">
    <property type="entry name" value="Cu-oxidase-like_N"/>
</dbReference>
<feature type="domain" description="Plastocyanin-like" evidence="5">
    <location>
        <begin position="161"/>
        <end position="334"/>
    </location>
</feature>
<evidence type="ECO:0000256" key="3">
    <source>
        <dbReference type="ARBA" id="ARBA00023002"/>
    </source>
</evidence>
<keyword evidence="3" id="KW-0560">Oxidoreductase</keyword>
<dbReference type="SUPFAM" id="SSF49503">
    <property type="entry name" value="Cupredoxins"/>
    <property type="match status" value="3"/>
</dbReference>
<dbReference type="InterPro" id="IPR001117">
    <property type="entry name" value="Cu-oxidase_2nd"/>
</dbReference>
<evidence type="ECO:0000259" key="5">
    <source>
        <dbReference type="Pfam" id="PF00394"/>
    </source>
</evidence>
<comment type="similarity">
    <text evidence="1">Belongs to the multicopper oxidase family.</text>
</comment>
<keyword evidence="9" id="KW-1185">Reference proteome</keyword>
<dbReference type="InterPro" id="IPR045087">
    <property type="entry name" value="Cu-oxidase_fam"/>
</dbReference>
<dbReference type="Proteomes" id="UP000094527">
    <property type="component" value="Unassembled WGS sequence"/>
</dbReference>
<evidence type="ECO:0000256" key="4">
    <source>
        <dbReference type="SAM" id="SignalP"/>
    </source>
</evidence>
<protein>
    <submittedName>
        <fullName evidence="8">Iron transport multicopper oxidase FET3</fullName>
    </submittedName>
</protein>
<evidence type="ECO:0000313" key="8">
    <source>
        <dbReference type="EMBL" id="ODN00019.1"/>
    </source>
</evidence>
<evidence type="ECO:0000256" key="1">
    <source>
        <dbReference type="ARBA" id="ARBA00010609"/>
    </source>
</evidence>
<keyword evidence="4" id="KW-0732">Signal</keyword>
<dbReference type="Gene3D" id="2.60.40.420">
    <property type="entry name" value="Cupredoxins - blue copper proteins"/>
    <property type="match status" value="3"/>
</dbReference>
<accession>A0A1D2N429</accession>
<dbReference type="GO" id="GO:0005507">
    <property type="term" value="F:copper ion binding"/>
    <property type="evidence" value="ECO:0007669"/>
    <property type="project" value="InterPro"/>
</dbReference>
<dbReference type="InterPro" id="IPR033138">
    <property type="entry name" value="Cu_oxidase_CS"/>
</dbReference>
<evidence type="ECO:0000259" key="6">
    <source>
        <dbReference type="Pfam" id="PF07731"/>
    </source>
</evidence>
<dbReference type="OrthoDB" id="2121828at2759"/>
<sequence length="617" mass="69578">MAISYKYLFAVPSLLVVLASLSVNSEIVRHTFEVNYLTGQPDGVWTKNILGINGKFPGPTIEGRVGDFAEITLINRIHDGQNVSIHWHGLHQRGTPFEDGPSQITQCPLKHGSTQVYRFQLTIPGTYWYHSHVNSQYSEGLWGSIIVRRPRETWQNLYDEEILVTLTDWYHTSAKENEEWFMRPESLGAPPYPFSVLMNGVGRYPCDKAKLQSRLCDVEAQKRPVFNLQANKRCRLRLVSTSGWVAFNFTVEGHRLQPIEVDGIDLAVKQPVRGVRESGLDQAVFIGAGQRYSFILIPDKGKNKTGSEFLIRANLRKEYLFTKPGNINAFPNALITEVTGVIRYGKKDSVAQNAVATQTNPKLVNPSFESFDHLKKYEPAQPWSNLKFLEEMNLKPFDGVPAPSAYQRNVVVRITFQNDLKGLRRGSFNGKPFRLPNGKPLLGKFVDGDTIPGYSLPVTIPYGSVVQVVINNPMAGPHPIHLHGHHFWVVGKGSKGDGSYNPRRHTLNLGGHRRDTAMVKEKSYLVIRFFADNPGVWKFHCHIDWHNLTGMGMVFIEAPELAACIRVPKEAKKVCADHNVTIGDHGNNLAQSRWTQMICRKALPRNPTNRLRYVGRA</sequence>
<comment type="caution">
    <text evidence="8">The sequence shown here is derived from an EMBL/GenBank/DDBJ whole genome shotgun (WGS) entry which is preliminary data.</text>
</comment>
<proteinExistence type="inferred from homology"/>
<dbReference type="Pfam" id="PF00394">
    <property type="entry name" value="Cu-oxidase"/>
    <property type="match status" value="1"/>
</dbReference>
<dbReference type="OMA" id="CRIRHYH"/>
<dbReference type="PROSITE" id="PS00080">
    <property type="entry name" value="MULTICOPPER_OXIDASE2"/>
    <property type="match status" value="1"/>
</dbReference>
<organism evidence="8 9">
    <name type="scientific">Orchesella cincta</name>
    <name type="common">Springtail</name>
    <name type="synonym">Podura cincta</name>
    <dbReference type="NCBI Taxonomy" id="48709"/>
    <lineage>
        <taxon>Eukaryota</taxon>
        <taxon>Metazoa</taxon>
        <taxon>Ecdysozoa</taxon>
        <taxon>Arthropoda</taxon>
        <taxon>Hexapoda</taxon>
        <taxon>Collembola</taxon>
        <taxon>Entomobryomorpha</taxon>
        <taxon>Entomobryoidea</taxon>
        <taxon>Orchesellidae</taxon>
        <taxon>Orchesellinae</taxon>
        <taxon>Orchesella</taxon>
    </lineage>
</organism>
<dbReference type="STRING" id="48709.A0A1D2N429"/>
<dbReference type="InterPro" id="IPR002355">
    <property type="entry name" value="Cu_oxidase_Cu_BS"/>
</dbReference>
<feature type="domain" description="Plastocyanin-like" evidence="6">
    <location>
        <begin position="448"/>
        <end position="559"/>
    </location>
</feature>
<feature type="non-terminal residue" evidence="8">
    <location>
        <position position="617"/>
    </location>
</feature>